<reference evidence="1" key="1">
    <citation type="submission" date="2022-03" db="EMBL/GenBank/DDBJ databases">
        <title>Genomic analyses of argali, domestic sheep and their hybrids provide insights into chromosomal evolution, heterosis and genetic basis of agronomic traits.</title>
        <authorList>
            <person name="Li M."/>
        </authorList>
    </citation>
    <scope>NUCLEOTIDE SEQUENCE</scope>
    <source>
        <strain evidence="1">CAU-MHL-2022a</strain>
        <tissue evidence="1">Skin</tissue>
    </source>
</reference>
<keyword evidence="2" id="KW-1185">Reference proteome</keyword>
<name>A0AAD4TU43_OVIAM</name>
<gene>
    <name evidence="1" type="ORF">MG293_015147</name>
</gene>
<evidence type="ECO:0000313" key="1">
    <source>
        <dbReference type="EMBL" id="KAI4534287.1"/>
    </source>
</evidence>
<organism evidence="1 2">
    <name type="scientific">Ovis ammon polii</name>
    <dbReference type="NCBI Taxonomy" id="230172"/>
    <lineage>
        <taxon>Eukaryota</taxon>
        <taxon>Metazoa</taxon>
        <taxon>Chordata</taxon>
        <taxon>Craniata</taxon>
        <taxon>Vertebrata</taxon>
        <taxon>Euteleostomi</taxon>
        <taxon>Mammalia</taxon>
        <taxon>Eutheria</taxon>
        <taxon>Laurasiatheria</taxon>
        <taxon>Artiodactyla</taxon>
        <taxon>Ruminantia</taxon>
        <taxon>Pecora</taxon>
        <taxon>Bovidae</taxon>
        <taxon>Caprinae</taxon>
        <taxon>Ovis</taxon>
    </lineage>
</organism>
<protein>
    <submittedName>
        <fullName evidence="1">Uncharacterized protein</fullName>
    </submittedName>
</protein>
<proteinExistence type="predicted"/>
<evidence type="ECO:0000313" key="2">
    <source>
        <dbReference type="Proteomes" id="UP001214576"/>
    </source>
</evidence>
<sequence length="165" mass="18635">MEETVCSNPLLDIICKLVGSGLITLFEFDSVALSGDTGNEAPLLLCELEKKLSSCSYILHAVPFPHATTSHTFVLEQHKPSKAQFSHHLVEELLSCDECNDERGPTSSTDQESWLEWKLYLSQFWQGEYSRALEKAIIQRPIYIAHETCPFFMTTCKYGGSEQKI</sequence>
<comment type="caution">
    <text evidence="1">The sequence shown here is derived from an EMBL/GenBank/DDBJ whole genome shotgun (WGS) entry which is preliminary data.</text>
</comment>
<dbReference type="EMBL" id="JAKZEL010000019">
    <property type="protein sequence ID" value="KAI4534287.1"/>
    <property type="molecule type" value="Genomic_DNA"/>
</dbReference>
<accession>A0AAD4TU43</accession>
<dbReference type="AlphaFoldDB" id="A0AAD4TU43"/>
<dbReference type="Proteomes" id="UP001214576">
    <property type="component" value="Unassembled WGS sequence"/>
</dbReference>